<dbReference type="EMBL" id="CP016171">
    <property type="protein sequence ID" value="ANN71361.1"/>
    <property type="molecule type" value="Genomic_DNA"/>
</dbReference>
<evidence type="ECO:0000256" key="2">
    <source>
        <dbReference type="ARBA" id="ARBA00022801"/>
    </source>
</evidence>
<dbReference type="GO" id="GO:0005524">
    <property type="term" value="F:ATP binding"/>
    <property type="evidence" value="ECO:0007669"/>
    <property type="project" value="UniProtKB-KW"/>
</dbReference>
<feature type="compositionally biased region" description="Basic and acidic residues" evidence="4">
    <location>
        <begin position="331"/>
        <end position="340"/>
    </location>
</feature>
<dbReference type="NCBIfam" id="TIGR00724">
    <property type="entry name" value="urea_amlyse_rel"/>
    <property type="match status" value="1"/>
</dbReference>
<evidence type="ECO:0000256" key="4">
    <source>
        <dbReference type="SAM" id="MobiDB-lite"/>
    </source>
</evidence>
<dbReference type="InterPro" id="IPR029000">
    <property type="entry name" value="Cyclophilin-like_dom_sf"/>
</dbReference>
<evidence type="ECO:0000256" key="3">
    <source>
        <dbReference type="ARBA" id="ARBA00022840"/>
    </source>
</evidence>
<evidence type="ECO:0000313" key="6">
    <source>
        <dbReference type="EMBL" id="ANN71361.1"/>
    </source>
</evidence>
<keyword evidence="3" id="KW-0067">ATP-binding</keyword>
<dbReference type="SMART" id="SM00797">
    <property type="entry name" value="AHS2"/>
    <property type="match status" value="1"/>
</dbReference>
<accession>A0A193FW00</accession>
<keyword evidence="2" id="KW-0378">Hydrolase</keyword>
<proteinExistence type="predicted"/>
<dbReference type="GO" id="GO:0016787">
    <property type="term" value="F:hydrolase activity"/>
    <property type="evidence" value="ECO:0007669"/>
    <property type="project" value="UniProtKB-KW"/>
</dbReference>
<dbReference type="AlphaFoldDB" id="A0A193FW00"/>
<name>A0A193FW00_9BORD</name>
<dbReference type="STRING" id="463025.BAU08_08445"/>
<organism evidence="6 7">
    <name type="scientific">Bordetella bronchialis</name>
    <dbReference type="NCBI Taxonomy" id="463025"/>
    <lineage>
        <taxon>Bacteria</taxon>
        <taxon>Pseudomonadati</taxon>
        <taxon>Pseudomonadota</taxon>
        <taxon>Betaproteobacteria</taxon>
        <taxon>Burkholderiales</taxon>
        <taxon>Alcaligenaceae</taxon>
        <taxon>Bordetella</taxon>
    </lineage>
</organism>
<protein>
    <recommendedName>
        <fullName evidence="5">Carboxyltransferase domain-containing protein</fullName>
    </recommendedName>
</protein>
<feature type="region of interest" description="Disordered" evidence="4">
    <location>
        <begin position="326"/>
        <end position="371"/>
    </location>
</feature>
<dbReference type="PANTHER" id="PTHR43309:SF5">
    <property type="entry name" value="5-OXOPROLINASE SUBUNIT C"/>
    <property type="match status" value="1"/>
</dbReference>
<dbReference type="InterPro" id="IPR052708">
    <property type="entry name" value="PxpC"/>
</dbReference>
<evidence type="ECO:0000259" key="5">
    <source>
        <dbReference type="SMART" id="SM00797"/>
    </source>
</evidence>
<dbReference type="Pfam" id="PF02626">
    <property type="entry name" value="CT_A_B"/>
    <property type="match status" value="1"/>
</dbReference>
<dbReference type="Gene3D" id="2.40.100.10">
    <property type="entry name" value="Cyclophilin-like"/>
    <property type="match status" value="1"/>
</dbReference>
<reference evidence="6 7" key="1">
    <citation type="submission" date="2016-06" db="EMBL/GenBank/DDBJ databases">
        <title>Complete genome sequences of Bordetella bronchialis and Bordetella flabilis.</title>
        <authorList>
            <person name="LiPuma J.J."/>
            <person name="Spilker T."/>
        </authorList>
    </citation>
    <scope>NUCLEOTIDE SEQUENCE [LARGE SCALE GENOMIC DNA]</scope>
    <source>
        <strain evidence="6 7">AU17976</strain>
    </source>
</reference>
<evidence type="ECO:0000313" key="7">
    <source>
        <dbReference type="Proteomes" id="UP000092213"/>
    </source>
</evidence>
<gene>
    <name evidence="6" type="ORF">BAU08_08445</name>
</gene>
<feature type="domain" description="Carboxyltransferase" evidence="5">
    <location>
        <begin position="19"/>
        <end position="311"/>
    </location>
</feature>
<keyword evidence="1" id="KW-0547">Nucleotide-binding</keyword>
<dbReference type="SUPFAM" id="SSF50891">
    <property type="entry name" value="Cyclophilin-like"/>
    <property type="match status" value="1"/>
</dbReference>
<dbReference type="PANTHER" id="PTHR43309">
    <property type="entry name" value="5-OXOPROLINASE SUBUNIT C"/>
    <property type="match status" value="1"/>
</dbReference>
<dbReference type="InterPro" id="IPR003778">
    <property type="entry name" value="CT_A_B"/>
</dbReference>
<evidence type="ECO:0000256" key="1">
    <source>
        <dbReference type="ARBA" id="ARBA00022741"/>
    </source>
</evidence>
<dbReference type="Proteomes" id="UP000092213">
    <property type="component" value="Chromosome"/>
</dbReference>
<sequence length="371" mass="39454">MKPGALSQLQDLGRYGQQRYGVPVNGVMDEWSHRLANVLVGNPEDQATLECTLIGPTLRFTRDRLIALSGADMQARIDGMPVPLEQPVLVRGGATLACGERRRGARLYLAVRGGFDVPAVMGSRSTFLRGGYGGFQGRALARGDRLPLQPADAGYPGATRLLVQCGTPFVSAAQFAIAAPDGDAGILRVVPGPQWHAFTAQARQAFVEQPFQIDNRSDRMGYRLAGPRLMLAQPLEMVSEAVSFGTVQVPPDGNPIVLMADRQSAGGYPKIAYVASVDLPRLAQALPGDTVRFAPITLAQAQALYLQREDRLAELRALVARAMQAAPHGRQARDPGHDDFPAGDPEAGDPCPVDRGPADPGAADPGSRPAA</sequence>